<reference evidence="1" key="1">
    <citation type="submission" date="2014-11" db="EMBL/GenBank/DDBJ databases">
        <authorList>
            <person name="Amaro Gonzalez C."/>
        </authorList>
    </citation>
    <scope>NUCLEOTIDE SEQUENCE</scope>
</reference>
<dbReference type="AlphaFoldDB" id="A0A0E9PJ00"/>
<protein>
    <submittedName>
        <fullName evidence="1">Uncharacterized protein</fullName>
    </submittedName>
</protein>
<evidence type="ECO:0000313" key="1">
    <source>
        <dbReference type="EMBL" id="JAH04242.1"/>
    </source>
</evidence>
<reference evidence="1" key="2">
    <citation type="journal article" date="2015" name="Fish Shellfish Immunol.">
        <title>Early steps in the European eel (Anguilla anguilla)-Vibrio vulnificus interaction in the gills: Role of the RtxA13 toxin.</title>
        <authorList>
            <person name="Callol A."/>
            <person name="Pajuelo D."/>
            <person name="Ebbesson L."/>
            <person name="Teles M."/>
            <person name="MacKenzie S."/>
            <person name="Amaro C."/>
        </authorList>
    </citation>
    <scope>NUCLEOTIDE SEQUENCE</scope>
</reference>
<sequence length="35" mass="3926">MTFIIITTIASPTLLPVHTFTLTNCQNRPLRPNLS</sequence>
<accession>A0A0E9PJ00</accession>
<dbReference type="EMBL" id="GBXM01104335">
    <property type="protein sequence ID" value="JAH04242.1"/>
    <property type="molecule type" value="Transcribed_RNA"/>
</dbReference>
<proteinExistence type="predicted"/>
<name>A0A0E9PJ00_ANGAN</name>
<organism evidence="1">
    <name type="scientific">Anguilla anguilla</name>
    <name type="common">European freshwater eel</name>
    <name type="synonym">Muraena anguilla</name>
    <dbReference type="NCBI Taxonomy" id="7936"/>
    <lineage>
        <taxon>Eukaryota</taxon>
        <taxon>Metazoa</taxon>
        <taxon>Chordata</taxon>
        <taxon>Craniata</taxon>
        <taxon>Vertebrata</taxon>
        <taxon>Euteleostomi</taxon>
        <taxon>Actinopterygii</taxon>
        <taxon>Neopterygii</taxon>
        <taxon>Teleostei</taxon>
        <taxon>Anguilliformes</taxon>
        <taxon>Anguillidae</taxon>
        <taxon>Anguilla</taxon>
    </lineage>
</organism>